<keyword evidence="1" id="KW-0812">Transmembrane</keyword>
<sequence>MQCGMLLRCYVIYVIVAVFANFAIFATITRDLVIIVCTMVLLWYYVGCCRSVIIKQSMNNKFMILSLKETT</sequence>
<feature type="transmembrane region" description="Helical" evidence="1">
    <location>
        <begin position="32"/>
        <end position="53"/>
    </location>
</feature>
<protein>
    <submittedName>
        <fullName evidence="2">Uncharacterized protein</fullName>
    </submittedName>
</protein>
<keyword evidence="3" id="KW-1185">Reference proteome</keyword>
<keyword evidence="1" id="KW-1133">Transmembrane helix</keyword>
<dbReference type="Proteomes" id="UP000186260">
    <property type="component" value="Chromosome"/>
</dbReference>
<name>A0ABM6GIS7_9BIFI</name>
<proteinExistence type="predicted"/>
<accession>A0ABM6GIS7</accession>
<feature type="transmembrane region" description="Helical" evidence="1">
    <location>
        <begin position="7"/>
        <end position="26"/>
    </location>
</feature>
<evidence type="ECO:0000313" key="2">
    <source>
        <dbReference type="EMBL" id="APW18497.1"/>
    </source>
</evidence>
<keyword evidence="1" id="KW-0472">Membrane</keyword>
<evidence type="ECO:0000313" key="3">
    <source>
        <dbReference type="Proteomes" id="UP000186260"/>
    </source>
</evidence>
<evidence type="ECO:0000256" key="1">
    <source>
        <dbReference type="SAM" id="Phobius"/>
    </source>
</evidence>
<dbReference type="EMBL" id="CP019058">
    <property type="protein sequence ID" value="APW18497.1"/>
    <property type="molecule type" value="Genomic_DNA"/>
</dbReference>
<gene>
    <name evidence="2" type="ORF">BVL65_02625</name>
</gene>
<reference evidence="3" key="1">
    <citation type="submission" date="2017-01" db="EMBL/GenBank/DDBJ databases">
        <title>Gardnerella vaginalis bacteremia associated with severe acute encephalopathy in a young female patient: Case Report and characterization of the isolate.</title>
        <authorList>
            <person name="Tankovic J."/>
            <person name="Timinskas A."/>
            <person name="Zilnyte M."/>
            <person name="Janulaitiene M."/>
            <person name="Zvirbliene A."/>
            <person name="Pleckaityte M."/>
        </authorList>
    </citation>
    <scope>NUCLEOTIDE SEQUENCE [LARGE SCALE GENOMIC DNA]</scope>
    <source>
        <strain evidence="3">GV37</strain>
    </source>
</reference>
<organism evidence="2 3">
    <name type="scientific">Gardnerella swidsinskii</name>
    <dbReference type="NCBI Taxonomy" id="2792979"/>
    <lineage>
        <taxon>Bacteria</taxon>
        <taxon>Bacillati</taxon>
        <taxon>Actinomycetota</taxon>
        <taxon>Actinomycetes</taxon>
        <taxon>Bifidobacteriales</taxon>
        <taxon>Bifidobacteriaceae</taxon>
        <taxon>Gardnerella</taxon>
    </lineage>
</organism>